<keyword evidence="2" id="KW-0804">Transcription</keyword>
<sequence>MDFSNPTSQNSFPPIPGYSPPISREPSSPRSSYFKIWVSRGRRNPSILLRSLNGQIIPCIQLVRSFVETDENVIKVLKRSKWLLSFNPDLRMQPNIALLRDHNVPDSRIAHLIIKQPGSLLLKTESLKETVESVEKLGFKPESGLFTIAIHTLCSMSKSTWEAELKLLKELGWSEEEIFSAFKRMPILLACSENKMKEGMNFFVGMPH</sequence>
<dbReference type="SMART" id="SM00733">
    <property type="entry name" value="Mterf"/>
    <property type="match status" value="4"/>
</dbReference>
<organism evidence="5 6">
    <name type="scientific">Tetracentron sinense</name>
    <name type="common">Spur-leaf</name>
    <dbReference type="NCBI Taxonomy" id="13715"/>
    <lineage>
        <taxon>Eukaryota</taxon>
        <taxon>Viridiplantae</taxon>
        <taxon>Streptophyta</taxon>
        <taxon>Embryophyta</taxon>
        <taxon>Tracheophyta</taxon>
        <taxon>Spermatophyta</taxon>
        <taxon>Magnoliopsida</taxon>
        <taxon>Trochodendrales</taxon>
        <taxon>Trochodendraceae</taxon>
        <taxon>Tetracentron</taxon>
    </lineage>
</organism>
<feature type="region of interest" description="Disordered" evidence="4">
    <location>
        <begin position="1"/>
        <end position="29"/>
    </location>
</feature>
<evidence type="ECO:0000256" key="2">
    <source>
        <dbReference type="ARBA" id="ARBA00022472"/>
    </source>
</evidence>
<dbReference type="PANTHER" id="PTHR13068">
    <property type="entry name" value="CGI-12 PROTEIN-RELATED"/>
    <property type="match status" value="1"/>
</dbReference>
<evidence type="ECO:0000256" key="1">
    <source>
        <dbReference type="ARBA" id="ARBA00007692"/>
    </source>
</evidence>
<dbReference type="GO" id="GO:0003676">
    <property type="term" value="F:nucleic acid binding"/>
    <property type="evidence" value="ECO:0007669"/>
    <property type="project" value="InterPro"/>
</dbReference>
<dbReference type="Pfam" id="PF02536">
    <property type="entry name" value="mTERF"/>
    <property type="match status" value="1"/>
</dbReference>
<keyword evidence="6" id="KW-1185">Reference proteome</keyword>
<name>A0A834Z0K6_TETSI</name>
<comment type="caution">
    <text evidence="5">The sequence shown here is derived from an EMBL/GenBank/DDBJ whole genome shotgun (WGS) entry which is preliminary data.</text>
</comment>
<dbReference type="InterPro" id="IPR003690">
    <property type="entry name" value="MTERF"/>
</dbReference>
<feature type="compositionally biased region" description="Low complexity" evidence="4">
    <location>
        <begin position="20"/>
        <end position="29"/>
    </location>
</feature>
<dbReference type="InterPro" id="IPR038538">
    <property type="entry name" value="MTERF_sf"/>
</dbReference>
<feature type="compositionally biased region" description="Polar residues" evidence="4">
    <location>
        <begin position="1"/>
        <end position="12"/>
    </location>
</feature>
<keyword evidence="2" id="KW-0805">Transcription regulation</keyword>
<dbReference type="PANTHER" id="PTHR13068:SF236">
    <property type="entry name" value="OS02G0749800 PROTEIN"/>
    <property type="match status" value="1"/>
</dbReference>
<accession>A0A834Z0K6</accession>
<dbReference type="OrthoDB" id="637682at2759"/>
<dbReference type="AlphaFoldDB" id="A0A834Z0K6"/>
<evidence type="ECO:0000313" key="6">
    <source>
        <dbReference type="Proteomes" id="UP000655225"/>
    </source>
</evidence>
<dbReference type="Proteomes" id="UP000655225">
    <property type="component" value="Unassembled WGS sequence"/>
</dbReference>
<dbReference type="GO" id="GO:0006353">
    <property type="term" value="P:DNA-templated transcription termination"/>
    <property type="evidence" value="ECO:0007669"/>
    <property type="project" value="UniProtKB-KW"/>
</dbReference>
<reference evidence="5 6" key="1">
    <citation type="submission" date="2020-04" db="EMBL/GenBank/DDBJ databases">
        <title>Plant Genome Project.</title>
        <authorList>
            <person name="Zhang R.-G."/>
        </authorList>
    </citation>
    <scope>NUCLEOTIDE SEQUENCE [LARGE SCALE GENOMIC DNA]</scope>
    <source>
        <strain evidence="5">YNK0</strain>
        <tissue evidence="5">Leaf</tissue>
    </source>
</reference>
<dbReference type="OMA" id="VESVWAM"/>
<evidence type="ECO:0000256" key="3">
    <source>
        <dbReference type="ARBA" id="ARBA00022946"/>
    </source>
</evidence>
<keyword evidence="2" id="KW-0806">Transcription termination</keyword>
<proteinExistence type="inferred from homology"/>
<dbReference type="Gene3D" id="1.25.70.10">
    <property type="entry name" value="Transcription termination factor 3, mitochondrial"/>
    <property type="match status" value="1"/>
</dbReference>
<comment type="similarity">
    <text evidence="1">Belongs to the mTERF family.</text>
</comment>
<gene>
    <name evidence="5" type="ORF">HHK36_017016</name>
</gene>
<dbReference type="EMBL" id="JABCRI010000011">
    <property type="protein sequence ID" value="KAF8398090.1"/>
    <property type="molecule type" value="Genomic_DNA"/>
</dbReference>
<keyword evidence="3" id="KW-0809">Transit peptide</keyword>
<protein>
    <submittedName>
        <fullName evidence="5">Uncharacterized protein</fullName>
    </submittedName>
</protein>
<evidence type="ECO:0000313" key="5">
    <source>
        <dbReference type="EMBL" id="KAF8398090.1"/>
    </source>
</evidence>
<evidence type="ECO:0000256" key="4">
    <source>
        <dbReference type="SAM" id="MobiDB-lite"/>
    </source>
</evidence>